<dbReference type="PANTHER" id="PTHR46124:SF2">
    <property type="entry name" value="D-AMINOACYL-TRNA DEACYLASE"/>
    <property type="match status" value="1"/>
</dbReference>
<evidence type="ECO:0000256" key="3">
    <source>
        <dbReference type="PIRSR" id="PIRSR005902-1"/>
    </source>
</evidence>
<dbReference type="GO" id="GO:0046872">
    <property type="term" value="F:metal ion binding"/>
    <property type="evidence" value="ECO:0007669"/>
    <property type="project" value="UniProtKB-KW"/>
</dbReference>
<dbReference type="FunFam" id="3.20.20.140:FF:000005">
    <property type="entry name" value="TatD family hydrolase"/>
    <property type="match status" value="1"/>
</dbReference>
<keyword evidence="2 4" id="KW-0378">Hydrolase</keyword>
<dbReference type="GO" id="GO:0005829">
    <property type="term" value="C:cytosol"/>
    <property type="evidence" value="ECO:0007669"/>
    <property type="project" value="TreeGrafter"/>
</dbReference>
<feature type="binding site" evidence="3">
    <location>
        <position position="13"/>
    </location>
    <ligand>
        <name>a divalent metal cation</name>
        <dbReference type="ChEBI" id="CHEBI:60240"/>
        <label>1</label>
    </ligand>
</feature>
<dbReference type="Proteomes" id="UP000824231">
    <property type="component" value="Unassembled WGS sequence"/>
</dbReference>
<dbReference type="SUPFAM" id="SSF51556">
    <property type="entry name" value="Metallo-dependent hydrolases"/>
    <property type="match status" value="1"/>
</dbReference>
<dbReference type="GO" id="GO:0004536">
    <property type="term" value="F:DNA nuclease activity"/>
    <property type="evidence" value="ECO:0007669"/>
    <property type="project" value="InterPro"/>
</dbReference>
<dbReference type="InterPro" id="IPR015991">
    <property type="entry name" value="TatD/YcfH-like"/>
</dbReference>
<feature type="binding site" evidence="3">
    <location>
        <position position="135"/>
    </location>
    <ligand>
        <name>a divalent metal cation</name>
        <dbReference type="ChEBI" id="CHEBI:60240"/>
        <label>2</label>
    </ligand>
</feature>
<dbReference type="PIRSF" id="PIRSF005902">
    <property type="entry name" value="DNase_TatD"/>
    <property type="match status" value="1"/>
</dbReference>
<dbReference type="EMBL" id="DXFH01000019">
    <property type="protein sequence ID" value="HIX35681.1"/>
    <property type="molecule type" value="Genomic_DNA"/>
</dbReference>
<gene>
    <name evidence="4" type="ORF">H9856_04710</name>
</gene>
<dbReference type="PROSITE" id="PS01090">
    <property type="entry name" value="TATD_2"/>
    <property type="match status" value="1"/>
</dbReference>
<dbReference type="InterPro" id="IPR032466">
    <property type="entry name" value="Metal_Hydrolase"/>
</dbReference>
<feature type="binding site" evidence="3">
    <location>
        <position position="210"/>
    </location>
    <ligand>
        <name>a divalent metal cation</name>
        <dbReference type="ChEBI" id="CHEBI:60240"/>
        <label>1</label>
    </ligand>
</feature>
<evidence type="ECO:0000313" key="4">
    <source>
        <dbReference type="EMBL" id="HIX35681.1"/>
    </source>
</evidence>
<dbReference type="PANTHER" id="PTHR46124">
    <property type="entry name" value="D-AMINOACYL-TRNA DEACYLASE"/>
    <property type="match status" value="1"/>
</dbReference>
<dbReference type="Pfam" id="PF01026">
    <property type="entry name" value="TatD_DNase"/>
    <property type="match status" value="1"/>
</dbReference>
<dbReference type="GO" id="GO:0016788">
    <property type="term" value="F:hydrolase activity, acting on ester bonds"/>
    <property type="evidence" value="ECO:0007669"/>
    <property type="project" value="InterPro"/>
</dbReference>
<feature type="binding site" evidence="3">
    <location>
        <position position="15"/>
    </location>
    <ligand>
        <name>a divalent metal cation</name>
        <dbReference type="ChEBI" id="CHEBI:60240"/>
        <label>1</label>
    </ligand>
</feature>
<dbReference type="AlphaFoldDB" id="A0A9D1VII6"/>
<protein>
    <submittedName>
        <fullName evidence="4">TatD family hydrolase</fullName>
    </submittedName>
</protein>
<accession>A0A9D1VII6</accession>
<reference evidence="4" key="1">
    <citation type="journal article" date="2021" name="PeerJ">
        <title>Extensive microbial diversity within the chicken gut microbiome revealed by metagenomics and culture.</title>
        <authorList>
            <person name="Gilroy R."/>
            <person name="Ravi A."/>
            <person name="Getino M."/>
            <person name="Pursley I."/>
            <person name="Horton D.L."/>
            <person name="Alikhan N.F."/>
            <person name="Baker D."/>
            <person name="Gharbi K."/>
            <person name="Hall N."/>
            <person name="Watson M."/>
            <person name="Adriaenssens E.M."/>
            <person name="Foster-Nyarko E."/>
            <person name="Jarju S."/>
            <person name="Secka A."/>
            <person name="Antonio M."/>
            <person name="Oren A."/>
            <person name="Chaudhuri R.R."/>
            <person name="La Ragione R."/>
            <person name="Hildebrand F."/>
            <person name="Pallen M.J."/>
        </authorList>
    </citation>
    <scope>NUCLEOTIDE SEQUENCE</scope>
    <source>
        <strain evidence="4">ChiSxjej3B15-572</strain>
    </source>
</reference>
<dbReference type="InterPro" id="IPR001130">
    <property type="entry name" value="TatD-like"/>
</dbReference>
<organism evidence="4 5">
    <name type="scientific">Candidatus Limosilactobacillus merdigallinarum</name>
    <dbReference type="NCBI Taxonomy" id="2838652"/>
    <lineage>
        <taxon>Bacteria</taxon>
        <taxon>Bacillati</taxon>
        <taxon>Bacillota</taxon>
        <taxon>Bacilli</taxon>
        <taxon>Lactobacillales</taxon>
        <taxon>Lactobacillaceae</taxon>
        <taxon>Limosilactobacillus</taxon>
    </lineage>
</organism>
<evidence type="ECO:0000313" key="5">
    <source>
        <dbReference type="Proteomes" id="UP000824231"/>
    </source>
</evidence>
<reference evidence="4" key="2">
    <citation type="submission" date="2021-04" db="EMBL/GenBank/DDBJ databases">
        <authorList>
            <person name="Gilroy R."/>
        </authorList>
    </citation>
    <scope>NUCLEOTIDE SEQUENCE</scope>
    <source>
        <strain evidence="4">ChiSxjej3B15-572</strain>
    </source>
</reference>
<feature type="binding site" evidence="3">
    <location>
        <position position="99"/>
    </location>
    <ligand>
        <name>a divalent metal cation</name>
        <dbReference type="ChEBI" id="CHEBI:60240"/>
        <label>1</label>
    </ligand>
</feature>
<dbReference type="InterPro" id="IPR018228">
    <property type="entry name" value="DNase_TatD-rel_CS"/>
</dbReference>
<proteinExistence type="predicted"/>
<dbReference type="NCBIfam" id="TIGR00010">
    <property type="entry name" value="YchF/TatD family DNA exonuclease"/>
    <property type="match status" value="1"/>
</dbReference>
<feature type="binding site" evidence="3">
    <location>
        <position position="160"/>
    </location>
    <ligand>
        <name>a divalent metal cation</name>
        <dbReference type="ChEBI" id="CHEBI:60240"/>
        <label>2</label>
    </ligand>
</feature>
<name>A0A9D1VII6_9LACO</name>
<dbReference type="PROSITE" id="PS01091">
    <property type="entry name" value="TATD_3"/>
    <property type="match status" value="1"/>
</dbReference>
<keyword evidence="1 3" id="KW-0479">Metal-binding</keyword>
<evidence type="ECO:0000256" key="1">
    <source>
        <dbReference type="ARBA" id="ARBA00022723"/>
    </source>
</evidence>
<sequence>MEQLLQVPLYDSHTHLNDDAFYDDVPAFVSRARHFGVNQMNMVGSNAQLNERALKLAHDYPGLHAVIGWHPEDSKNYDAKAANVLIEQLHDPEVVGVGEIGLDYHWDTSPVDVQKKVLCEQLELAKTFNLPISVHCREALDDLYPILQKYHVGDFGGVMHSFAGDPTWAQKFLDLGMYLSYSGVVTFGSAEDVRASAKITPADRIMVETDAPYLTPKPYRGKMNEPAFTYFTVLGLAKLRNEDPVKLAQHTFDNAQRLFEKRSL</sequence>
<dbReference type="CDD" id="cd01310">
    <property type="entry name" value="TatD_DNAse"/>
    <property type="match status" value="1"/>
</dbReference>
<evidence type="ECO:0000256" key="2">
    <source>
        <dbReference type="ARBA" id="ARBA00022801"/>
    </source>
</evidence>
<comment type="caution">
    <text evidence="4">The sequence shown here is derived from an EMBL/GenBank/DDBJ whole genome shotgun (WGS) entry which is preliminary data.</text>
</comment>
<dbReference type="Gene3D" id="3.20.20.140">
    <property type="entry name" value="Metal-dependent hydrolases"/>
    <property type="match status" value="1"/>
</dbReference>